<proteinExistence type="predicted"/>
<dbReference type="OrthoDB" id="7022778at2"/>
<dbReference type="RefSeq" id="WP_090180425.1">
    <property type="nucleotide sequence ID" value="NZ_LT629705.1"/>
</dbReference>
<dbReference type="Proteomes" id="UP000198827">
    <property type="component" value="Chromosome I"/>
</dbReference>
<evidence type="ECO:0000313" key="1">
    <source>
        <dbReference type="EMBL" id="SDO15088.1"/>
    </source>
</evidence>
<gene>
    <name evidence="1" type="ORF">SAMN04489798_2166</name>
</gene>
<organism evidence="1 2">
    <name type="scientific">Pseudomonas arsenicoxydans</name>
    <dbReference type="NCBI Taxonomy" id="702115"/>
    <lineage>
        <taxon>Bacteria</taxon>
        <taxon>Pseudomonadati</taxon>
        <taxon>Pseudomonadota</taxon>
        <taxon>Gammaproteobacteria</taxon>
        <taxon>Pseudomonadales</taxon>
        <taxon>Pseudomonadaceae</taxon>
        <taxon>Pseudomonas</taxon>
    </lineage>
</organism>
<evidence type="ECO:0000313" key="2">
    <source>
        <dbReference type="Proteomes" id="UP000198827"/>
    </source>
</evidence>
<dbReference type="AlphaFoldDB" id="A0A1H0H7H6"/>
<sequence length="83" mass="9139">MADLIKGFDGPRTAQQELFYDLEDSAAIIGWSAIELTDMASKSNEGQSALLMKICKMLKAEQDKLRSYAAEVKTGTIVRAKPE</sequence>
<name>A0A1H0H7H6_9PSED</name>
<reference evidence="1 2" key="1">
    <citation type="submission" date="2016-10" db="EMBL/GenBank/DDBJ databases">
        <authorList>
            <person name="de Groot N.N."/>
        </authorList>
    </citation>
    <scope>NUCLEOTIDE SEQUENCE [LARGE SCALE GENOMIC DNA]</scope>
    <source>
        <strain evidence="1 2">CECT 7543</strain>
    </source>
</reference>
<dbReference type="EMBL" id="LT629705">
    <property type="protein sequence ID" value="SDO15088.1"/>
    <property type="molecule type" value="Genomic_DNA"/>
</dbReference>
<accession>A0A1H0H7H6</accession>
<protein>
    <submittedName>
        <fullName evidence="1">Uncharacterized protein</fullName>
    </submittedName>
</protein>